<dbReference type="InterPro" id="IPR046825">
    <property type="entry name" value="PDH_C"/>
</dbReference>
<proteinExistence type="inferred from homology"/>
<evidence type="ECO:0000256" key="1">
    <source>
        <dbReference type="ARBA" id="ARBA00007964"/>
    </source>
</evidence>
<dbReference type="RefSeq" id="WP_229345837.1">
    <property type="nucleotide sequence ID" value="NZ_JAJFAT010000010.1"/>
</dbReference>
<dbReference type="SUPFAM" id="SSF48179">
    <property type="entry name" value="6-phosphogluconate dehydrogenase C-terminal domain-like"/>
    <property type="match status" value="1"/>
</dbReference>
<feature type="domain" description="Prephenate/arogenate dehydrogenase" evidence="4">
    <location>
        <begin position="5"/>
        <end position="305"/>
    </location>
</feature>
<dbReference type="PANTHER" id="PTHR21363">
    <property type="entry name" value="PREPHENATE DEHYDROGENASE"/>
    <property type="match status" value="1"/>
</dbReference>
<comment type="pathway">
    <text evidence="3">Amino-acid biosynthesis.</text>
</comment>
<evidence type="ECO:0000256" key="2">
    <source>
        <dbReference type="ARBA" id="ARBA00023002"/>
    </source>
</evidence>
<protein>
    <submittedName>
        <fullName evidence="5">Prephenate dehydrogenase</fullName>
    </submittedName>
</protein>
<keyword evidence="6" id="KW-1185">Reference proteome</keyword>
<organism evidence="5 6">
    <name type="scientific">Halanaerobium polyolivorans</name>
    <dbReference type="NCBI Taxonomy" id="2886943"/>
    <lineage>
        <taxon>Bacteria</taxon>
        <taxon>Bacillati</taxon>
        <taxon>Bacillota</taxon>
        <taxon>Clostridia</taxon>
        <taxon>Halanaerobiales</taxon>
        <taxon>Halanaerobiaceae</taxon>
        <taxon>Halanaerobium</taxon>
    </lineage>
</organism>
<dbReference type="Gene3D" id="3.40.50.720">
    <property type="entry name" value="NAD(P)-binding Rossmann-like Domain"/>
    <property type="match status" value="1"/>
</dbReference>
<dbReference type="GO" id="GO:0070403">
    <property type="term" value="F:NAD+ binding"/>
    <property type="evidence" value="ECO:0007669"/>
    <property type="project" value="InterPro"/>
</dbReference>
<dbReference type="InterPro" id="IPR046826">
    <property type="entry name" value="PDH_N"/>
</dbReference>
<dbReference type="SUPFAM" id="SSF51735">
    <property type="entry name" value="NAD(P)-binding Rossmann-fold domains"/>
    <property type="match status" value="1"/>
</dbReference>
<dbReference type="GO" id="GO:0006571">
    <property type="term" value="P:tyrosine biosynthetic process"/>
    <property type="evidence" value="ECO:0007669"/>
    <property type="project" value="InterPro"/>
</dbReference>
<comment type="caution">
    <text evidence="5">The sequence shown here is derived from an EMBL/GenBank/DDBJ whole genome shotgun (WGS) entry which is preliminary data.</text>
</comment>
<evidence type="ECO:0000313" key="5">
    <source>
        <dbReference type="EMBL" id="MCC3145247.1"/>
    </source>
</evidence>
<gene>
    <name evidence="5" type="ORF">LJ207_07910</name>
</gene>
<comment type="similarity">
    <text evidence="1">Belongs to the prephenate/arogenate dehydrogenase family.</text>
</comment>
<name>A0AAW4X0C2_9FIRM</name>
<dbReference type="Pfam" id="PF20463">
    <property type="entry name" value="PDH_C"/>
    <property type="match status" value="1"/>
</dbReference>
<sequence>MPSFKKIAVVGVGLIGASLAAAFKKYLENVKVLAVDKDKEVIKKAEELAIIDRGFTEIAANLNQADLIFIAVPVAKIGTVVREIAENSSQSQLIVDAGSTKKAVMLEAREILKNKPQRFIGGHPMAGSHNSGIDWHQADLFIDAPFILTPMLEAPALETELCTQKEGILKALSSREKEDLKVLEEIIEKIGAKSYLMSAEAHDHKTAFVSHLPHLLSSGLVNLIEQQQNKGDFLELSGSGFKDMTRIAGGSAELWQDIILSNKANIIQALDEYQQLLGELKTALKAGEQQKIYDFLARAAELKKN</sequence>
<dbReference type="InterPro" id="IPR008927">
    <property type="entry name" value="6-PGluconate_DH-like_C_sf"/>
</dbReference>
<dbReference type="Gene3D" id="1.10.3660.10">
    <property type="entry name" value="6-phosphogluconate dehydrogenase C-terminal like domain"/>
    <property type="match status" value="1"/>
</dbReference>
<dbReference type="Proteomes" id="UP001199296">
    <property type="component" value="Unassembled WGS sequence"/>
</dbReference>
<dbReference type="GO" id="GO:0008977">
    <property type="term" value="F:prephenate dehydrogenase (NAD+) activity"/>
    <property type="evidence" value="ECO:0007669"/>
    <property type="project" value="InterPro"/>
</dbReference>
<dbReference type="GO" id="GO:0004665">
    <property type="term" value="F:prephenate dehydrogenase (NADP+) activity"/>
    <property type="evidence" value="ECO:0007669"/>
    <property type="project" value="InterPro"/>
</dbReference>
<evidence type="ECO:0000313" key="6">
    <source>
        <dbReference type="Proteomes" id="UP001199296"/>
    </source>
</evidence>
<dbReference type="InterPro" id="IPR036291">
    <property type="entry name" value="NAD(P)-bd_dom_sf"/>
</dbReference>
<dbReference type="Pfam" id="PF02153">
    <property type="entry name" value="PDH_N"/>
    <property type="match status" value="1"/>
</dbReference>
<reference evidence="5 6" key="1">
    <citation type="submission" date="2021-10" db="EMBL/GenBank/DDBJ databases">
        <authorList>
            <person name="Grouzdev D.S."/>
            <person name="Pantiukh K.S."/>
            <person name="Krutkina M.S."/>
        </authorList>
    </citation>
    <scope>NUCLEOTIDE SEQUENCE [LARGE SCALE GENOMIC DNA]</scope>
    <source>
        <strain evidence="5 6">Z-7514</strain>
    </source>
</reference>
<dbReference type="InterPro" id="IPR003099">
    <property type="entry name" value="Prephen_DH"/>
</dbReference>
<dbReference type="AlphaFoldDB" id="A0AAW4X0C2"/>
<evidence type="ECO:0000259" key="4">
    <source>
        <dbReference type="PROSITE" id="PS51176"/>
    </source>
</evidence>
<dbReference type="PROSITE" id="PS51176">
    <property type="entry name" value="PDH_ADH"/>
    <property type="match status" value="1"/>
</dbReference>
<evidence type="ECO:0000256" key="3">
    <source>
        <dbReference type="ARBA" id="ARBA00029440"/>
    </source>
</evidence>
<dbReference type="FunFam" id="3.40.50.720:FF:000208">
    <property type="entry name" value="Prephenate dehydrogenase"/>
    <property type="match status" value="1"/>
</dbReference>
<dbReference type="PANTHER" id="PTHR21363:SF0">
    <property type="entry name" value="PREPHENATE DEHYDROGENASE [NADP(+)]"/>
    <property type="match status" value="1"/>
</dbReference>
<dbReference type="EMBL" id="JAJFAT010000010">
    <property type="protein sequence ID" value="MCC3145247.1"/>
    <property type="molecule type" value="Genomic_DNA"/>
</dbReference>
<dbReference type="InterPro" id="IPR050812">
    <property type="entry name" value="Preph/Arog_dehydrog"/>
</dbReference>
<accession>A0AAW4X0C2</accession>
<keyword evidence="2" id="KW-0560">Oxidoreductase</keyword>